<comment type="caution">
    <text evidence="6">The sequence shown here is derived from an EMBL/GenBank/DDBJ whole genome shotgun (WGS) entry which is preliminary data.</text>
</comment>
<dbReference type="GO" id="GO:0047244">
    <property type="term" value="F:N-acetylglucosaminyldiphosphoundecaprenol N-acetyl-beta-D-mannosaminyltransferase activity"/>
    <property type="evidence" value="ECO:0007669"/>
    <property type="project" value="UniProtKB-UniRule"/>
</dbReference>
<comment type="function">
    <text evidence="5">Catalyzes the conversion of GlcNAc-PP-undecaprenol into ManNAc-GlcNAc-PP-undecaprenol, the first committed lipid intermediate in the de novo synthesis of teichoic acid.</text>
</comment>
<keyword evidence="3 5" id="KW-0777">Teichoic acid biosynthesis</keyword>
<comment type="similarity">
    <text evidence="5">Belongs to the glycosyltransferase 26 family. TagA/TarA subfamily.</text>
</comment>
<dbReference type="InterPro" id="IPR004629">
    <property type="entry name" value="WecG_TagA_CpsF"/>
</dbReference>
<evidence type="ECO:0000256" key="2">
    <source>
        <dbReference type="ARBA" id="ARBA00022679"/>
    </source>
</evidence>
<evidence type="ECO:0000256" key="1">
    <source>
        <dbReference type="ARBA" id="ARBA00022676"/>
    </source>
</evidence>
<comment type="catalytic activity">
    <reaction evidence="5">
        <text>UDP-N-acetyl-alpha-D-mannosamine + N-acetyl-alpha-D-glucosaminyl-di-trans,octa-cis-undecaprenyl diphosphate = N-acetyl-beta-D-mannosaminyl-(1-&gt;4)-N-acetyl-alpha-D-glucosaminyl di-trans,octa-cis-undecaprenyl diphosphate + UDP + H(+)</text>
        <dbReference type="Rhea" id="RHEA:16053"/>
        <dbReference type="ChEBI" id="CHEBI:15378"/>
        <dbReference type="ChEBI" id="CHEBI:58223"/>
        <dbReference type="ChEBI" id="CHEBI:62959"/>
        <dbReference type="ChEBI" id="CHEBI:68623"/>
        <dbReference type="ChEBI" id="CHEBI:132210"/>
        <dbReference type="EC" id="2.4.1.187"/>
    </reaction>
</comment>
<evidence type="ECO:0000256" key="3">
    <source>
        <dbReference type="ARBA" id="ARBA00022944"/>
    </source>
</evidence>
<evidence type="ECO:0000313" key="7">
    <source>
        <dbReference type="Proteomes" id="UP000054099"/>
    </source>
</evidence>
<dbReference type="CDD" id="cd06533">
    <property type="entry name" value="Glyco_transf_WecG_TagA"/>
    <property type="match status" value="1"/>
</dbReference>
<gene>
    <name evidence="6" type="ORF">AS030_10780</name>
</gene>
<dbReference type="RefSeq" id="WP_061971827.1">
    <property type="nucleotide sequence ID" value="NZ_FMAV01000002.1"/>
</dbReference>
<keyword evidence="1 5" id="KW-0328">Glycosyltransferase</keyword>
<protein>
    <recommendedName>
        <fullName evidence="5">N-acetylglucosaminyldiphosphoundecaprenol N-acetyl-beta-D-mannosaminyltransferase</fullName>
        <ecNumber evidence="5">2.4.1.187</ecNumber>
    </recommendedName>
    <alternativeName>
        <fullName evidence="5">N-acetylmannosaminyltransferase</fullName>
    </alternativeName>
    <alternativeName>
        <fullName evidence="5">UDP-N-acetylmannosamine transferase</fullName>
    </alternativeName>
    <alternativeName>
        <fullName evidence="5">UDP-N-acetylmannosamine:N-acetylglucosaminyl pyrophosphorylundecaprenol N-acetylmannosaminyltransferase</fullName>
    </alternativeName>
</protein>
<organism evidence="6 7">
    <name type="scientific">Fictibacillus enclensis</name>
    <dbReference type="NCBI Taxonomy" id="1017270"/>
    <lineage>
        <taxon>Bacteria</taxon>
        <taxon>Bacillati</taxon>
        <taxon>Bacillota</taxon>
        <taxon>Bacilli</taxon>
        <taxon>Bacillales</taxon>
        <taxon>Fictibacillaceae</taxon>
        <taxon>Fictibacillus</taxon>
    </lineage>
</organism>
<dbReference type="EC" id="2.4.1.187" evidence="5"/>
<sequence length="252" mass="28337">MKNTVNILGINFINTTVKQFVHTLGSHIENREKTFVVTANPEIVMDARKNETLMNIIQGADYVTADGIGIVKSAGLLGVPLPERVPGFDVTMRLLKLANKKGLSVYLLGGKDRVVEKAADRIKSDFPNVKIAGYHHGYFDLADDQIMKTVESTKPDIILVALGAPRQEQWISKSMPSFDHGIFIGVGGTFDVIAGEAKRAPEIWQKMNLEWFYRLVRQPSRWKRQMALPQFAFKILQQKLQKNITPADKPFM</sequence>
<dbReference type="EMBL" id="LNQN01000002">
    <property type="protein sequence ID" value="KSU83066.1"/>
    <property type="molecule type" value="Genomic_DNA"/>
</dbReference>
<dbReference type="AlphaFoldDB" id="A0A0V8J831"/>
<evidence type="ECO:0000313" key="6">
    <source>
        <dbReference type="EMBL" id="KSU83066.1"/>
    </source>
</evidence>
<dbReference type="Pfam" id="PF03808">
    <property type="entry name" value="Glyco_tran_WecG"/>
    <property type="match status" value="1"/>
</dbReference>
<reference evidence="6 7" key="1">
    <citation type="journal article" date="2014" name="Antonie Van Leeuwenhoek">
        <title>Fictibacillus enclensis sp. nov., isolated from marine sediment.</title>
        <authorList>
            <person name="Dastager S.G."/>
            <person name="Mawlankar R."/>
            <person name="Srinivasan K."/>
            <person name="Tang S.K."/>
            <person name="Lee J.C."/>
            <person name="Ramana V.V."/>
            <person name="Shouche Y.S."/>
        </authorList>
    </citation>
    <scope>NUCLEOTIDE SEQUENCE [LARGE SCALE GENOMIC DNA]</scope>
    <source>
        <strain evidence="6 7">NIO-1003</strain>
    </source>
</reference>
<keyword evidence="7" id="KW-1185">Reference proteome</keyword>
<accession>A0A0V8J831</accession>
<keyword evidence="2 5" id="KW-0808">Transferase</keyword>
<name>A0A0V8J831_9BACL</name>
<keyword evidence="4 5" id="KW-0961">Cell wall biogenesis/degradation</keyword>
<dbReference type="NCBIfam" id="TIGR00696">
    <property type="entry name" value="wecG_tagA_cpsF"/>
    <property type="match status" value="1"/>
</dbReference>
<comment type="pathway">
    <text evidence="5">Cell wall biogenesis; teichoic acid biosynthesis.</text>
</comment>
<evidence type="ECO:0000256" key="5">
    <source>
        <dbReference type="HAMAP-Rule" id="MF_02070"/>
    </source>
</evidence>
<dbReference type="InterPro" id="IPR034714">
    <property type="entry name" value="TagA_TarA"/>
</dbReference>
<evidence type="ECO:0000256" key="4">
    <source>
        <dbReference type="ARBA" id="ARBA00023316"/>
    </source>
</evidence>
<dbReference type="PANTHER" id="PTHR34136:SF1">
    <property type="entry name" value="UDP-N-ACETYL-D-MANNOSAMINURONIC ACID TRANSFERASE"/>
    <property type="match status" value="1"/>
</dbReference>
<proteinExistence type="inferred from homology"/>
<dbReference type="UniPathway" id="UPA00632"/>
<dbReference type="GO" id="GO:0071555">
    <property type="term" value="P:cell wall organization"/>
    <property type="evidence" value="ECO:0007669"/>
    <property type="project" value="UniProtKB-KW"/>
</dbReference>
<dbReference type="HAMAP" id="MF_02070">
    <property type="entry name" value="TagA_TarA"/>
    <property type="match status" value="1"/>
</dbReference>
<dbReference type="GO" id="GO:0019350">
    <property type="term" value="P:teichoic acid biosynthetic process"/>
    <property type="evidence" value="ECO:0007669"/>
    <property type="project" value="UniProtKB-UniRule"/>
</dbReference>
<dbReference type="OrthoDB" id="9771846at2"/>
<dbReference type="PANTHER" id="PTHR34136">
    <property type="match status" value="1"/>
</dbReference>
<dbReference type="Proteomes" id="UP000054099">
    <property type="component" value="Unassembled WGS sequence"/>
</dbReference>